<name>A0A4R0XLW7_9MOLU</name>
<comment type="similarity">
    <text evidence="5 15">Belongs to the purine/pyrimidine phosphoribosyltransferase family.</text>
</comment>
<comment type="catalytic activity">
    <reaction evidence="14">
        <text>IMP + diphosphate = hypoxanthine + 5-phospho-alpha-D-ribose 1-diphosphate</text>
        <dbReference type="Rhea" id="RHEA:17973"/>
        <dbReference type="ChEBI" id="CHEBI:17368"/>
        <dbReference type="ChEBI" id="CHEBI:33019"/>
        <dbReference type="ChEBI" id="CHEBI:58017"/>
        <dbReference type="ChEBI" id="CHEBI:58053"/>
        <dbReference type="EC" id="2.4.2.8"/>
    </reaction>
    <physiologicalReaction direction="right-to-left" evidence="14">
        <dbReference type="Rhea" id="RHEA:17975"/>
    </physiologicalReaction>
</comment>
<dbReference type="NCBIfam" id="TIGR01203">
    <property type="entry name" value="HGPRTase"/>
    <property type="match status" value="1"/>
</dbReference>
<evidence type="ECO:0000256" key="11">
    <source>
        <dbReference type="ARBA" id="ARBA00022741"/>
    </source>
</evidence>
<evidence type="ECO:0000256" key="6">
    <source>
        <dbReference type="ARBA" id="ARBA00022490"/>
    </source>
</evidence>
<evidence type="ECO:0000256" key="14">
    <source>
        <dbReference type="ARBA" id="ARBA00049402"/>
    </source>
</evidence>
<keyword evidence="9 15" id="KW-0479">Metal-binding</keyword>
<feature type="domain" description="Phosphoribosyltransferase" evidence="16">
    <location>
        <begin position="11"/>
        <end position="159"/>
    </location>
</feature>
<keyword evidence="12 15" id="KW-0460">Magnesium</keyword>
<dbReference type="Gene3D" id="3.40.50.2020">
    <property type="match status" value="1"/>
</dbReference>
<dbReference type="InterPro" id="IPR029057">
    <property type="entry name" value="PRTase-like"/>
</dbReference>
<reference evidence="17 18" key="1">
    <citation type="submission" date="2018-02" db="EMBL/GenBank/DDBJ databases">
        <title>Mycoplasma marinum and Mycoplasma todarodis sp. nov., moderately halophilic and psychrotolerant mycoplasmas isolated from cephalopods.</title>
        <authorList>
            <person name="Viver T."/>
        </authorList>
    </citation>
    <scope>NUCLEOTIDE SEQUENCE [LARGE SCALE GENOMIC DNA]</scope>
    <source>
        <strain evidence="17 18">PE</strain>
    </source>
</reference>
<dbReference type="InterPro" id="IPR005904">
    <property type="entry name" value="Hxn_phspho_trans"/>
</dbReference>
<evidence type="ECO:0000256" key="8">
    <source>
        <dbReference type="ARBA" id="ARBA00022679"/>
    </source>
</evidence>
<dbReference type="PANTHER" id="PTHR43340:SF1">
    <property type="entry name" value="HYPOXANTHINE PHOSPHORIBOSYLTRANSFERASE"/>
    <property type="match status" value="1"/>
</dbReference>
<dbReference type="UniPathway" id="UPA00591">
    <property type="reaction ID" value="UER00648"/>
</dbReference>
<evidence type="ECO:0000256" key="1">
    <source>
        <dbReference type="ARBA" id="ARBA00001946"/>
    </source>
</evidence>
<dbReference type="EMBL" id="PSZO01000003">
    <property type="protein sequence ID" value="TCG11709.1"/>
    <property type="molecule type" value="Genomic_DNA"/>
</dbReference>
<dbReference type="GO" id="GO:0006178">
    <property type="term" value="P:guanine salvage"/>
    <property type="evidence" value="ECO:0007669"/>
    <property type="project" value="TreeGrafter"/>
</dbReference>
<protein>
    <recommendedName>
        <fullName evidence="15">Hypoxanthine phosphoribosyltransferase</fullName>
        <ecNumber evidence="15">2.4.2.8</ecNumber>
    </recommendedName>
</protein>
<dbReference type="SUPFAM" id="SSF53271">
    <property type="entry name" value="PRTase-like"/>
    <property type="match status" value="1"/>
</dbReference>
<keyword evidence="18" id="KW-1185">Reference proteome</keyword>
<keyword evidence="8 15" id="KW-0808">Transferase</keyword>
<evidence type="ECO:0000256" key="3">
    <source>
        <dbReference type="ARBA" id="ARBA00004669"/>
    </source>
</evidence>
<dbReference type="GO" id="GO:0000166">
    <property type="term" value="F:nucleotide binding"/>
    <property type="evidence" value="ECO:0007669"/>
    <property type="project" value="UniProtKB-KW"/>
</dbReference>
<dbReference type="GO" id="GO:0006166">
    <property type="term" value="P:purine ribonucleoside salvage"/>
    <property type="evidence" value="ECO:0007669"/>
    <property type="project" value="UniProtKB-KW"/>
</dbReference>
<evidence type="ECO:0000256" key="15">
    <source>
        <dbReference type="RuleBase" id="RU364099"/>
    </source>
</evidence>
<keyword evidence="10 15" id="KW-0660">Purine salvage</keyword>
<evidence type="ECO:0000313" key="18">
    <source>
        <dbReference type="Proteomes" id="UP000294192"/>
    </source>
</evidence>
<accession>A0A4R0XLW7</accession>
<dbReference type="GO" id="GO:0005829">
    <property type="term" value="C:cytosol"/>
    <property type="evidence" value="ECO:0007669"/>
    <property type="project" value="TreeGrafter"/>
</dbReference>
<dbReference type="Pfam" id="PF00156">
    <property type="entry name" value="Pribosyltran"/>
    <property type="match status" value="1"/>
</dbReference>
<dbReference type="InterPro" id="IPR000836">
    <property type="entry name" value="PRTase_dom"/>
</dbReference>
<evidence type="ECO:0000259" key="16">
    <source>
        <dbReference type="Pfam" id="PF00156"/>
    </source>
</evidence>
<evidence type="ECO:0000256" key="2">
    <source>
        <dbReference type="ARBA" id="ARBA00004496"/>
    </source>
</evidence>
<dbReference type="GO" id="GO:0032263">
    <property type="term" value="P:GMP salvage"/>
    <property type="evidence" value="ECO:0007669"/>
    <property type="project" value="TreeGrafter"/>
</dbReference>
<keyword evidence="6 15" id="KW-0963">Cytoplasm</keyword>
<comment type="catalytic activity">
    <reaction evidence="13">
        <text>GMP + diphosphate = guanine + 5-phospho-alpha-D-ribose 1-diphosphate</text>
        <dbReference type="Rhea" id="RHEA:25424"/>
        <dbReference type="ChEBI" id="CHEBI:16235"/>
        <dbReference type="ChEBI" id="CHEBI:33019"/>
        <dbReference type="ChEBI" id="CHEBI:58017"/>
        <dbReference type="ChEBI" id="CHEBI:58115"/>
        <dbReference type="EC" id="2.4.2.8"/>
    </reaction>
    <physiologicalReaction direction="right-to-left" evidence="13">
        <dbReference type="Rhea" id="RHEA:25426"/>
    </physiologicalReaction>
</comment>
<evidence type="ECO:0000256" key="10">
    <source>
        <dbReference type="ARBA" id="ARBA00022726"/>
    </source>
</evidence>
<evidence type="ECO:0000256" key="4">
    <source>
        <dbReference type="ARBA" id="ARBA00004676"/>
    </source>
</evidence>
<comment type="pathway">
    <text evidence="4">Purine metabolism; GMP biosynthesis via salvage pathway; GMP from guanine: step 1/1.</text>
</comment>
<evidence type="ECO:0000256" key="9">
    <source>
        <dbReference type="ARBA" id="ARBA00022723"/>
    </source>
</evidence>
<dbReference type="InterPro" id="IPR050408">
    <property type="entry name" value="HGPRT"/>
</dbReference>
<dbReference type="PANTHER" id="PTHR43340">
    <property type="entry name" value="HYPOXANTHINE-GUANINE PHOSPHORIBOSYLTRANSFERASE"/>
    <property type="match status" value="1"/>
</dbReference>
<proteinExistence type="inferred from homology"/>
<sequence length="181" mass="20085">MDSRIKEVIYTREEIENKIKELAGWVNEEYKDSKDLVVVGLLKGSVPFLSRLIMDVTVDLSIDFMTVSSYGGSTESTGNVKIVMDLKKDIKGKDILIAEDIIDSGITLKAVVDTLSSRNPNSLKIITLMDKPTGRKVDLHADKVGLIVPDAFLVGYGLDVKEKMRNLPVIAIFDQDKIDEV</sequence>
<comment type="caution">
    <text evidence="17">The sequence shown here is derived from an EMBL/GenBank/DDBJ whole genome shotgun (WGS) entry which is preliminary data.</text>
</comment>
<dbReference type="OrthoDB" id="9802824at2"/>
<gene>
    <name evidence="17" type="primary">hpt</name>
    <name evidence="17" type="ORF">C4B24_00975</name>
</gene>
<dbReference type="CDD" id="cd06223">
    <property type="entry name" value="PRTases_typeI"/>
    <property type="match status" value="1"/>
</dbReference>
<comment type="cofactor">
    <cofactor evidence="1 15">
        <name>Mg(2+)</name>
        <dbReference type="ChEBI" id="CHEBI:18420"/>
    </cofactor>
</comment>
<comment type="subcellular location">
    <subcellularLocation>
        <location evidence="2 15">Cytoplasm</location>
    </subcellularLocation>
</comment>
<comment type="pathway">
    <text evidence="3 15">Purine metabolism; IMP biosynthesis via salvage pathway; IMP from hypoxanthine: step 1/1.</text>
</comment>
<dbReference type="RefSeq" id="WP_131598463.1">
    <property type="nucleotide sequence ID" value="NZ_CBDBYK010000001.1"/>
</dbReference>
<dbReference type="EC" id="2.4.2.8" evidence="15"/>
<organism evidence="17 18">
    <name type="scientific">Mycoplasma marinum</name>
    <dbReference type="NCBI Taxonomy" id="1937190"/>
    <lineage>
        <taxon>Bacteria</taxon>
        <taxon>Bacillati</taxon>
        <taxon>Mycoplasmatota</taxon>
        <taxon>Mollicutes</taxon>
        <taxon>Mycoplasmataceae</taxon>
        <taxon>Mycoplasma</taxon>
    </lineage>
</organism>
<dbReference type="GO" id="GO:0000287">
    <property type="term" value="F:magnesium ion binding"/>
    <property type="evidence" value="ECO:0007669"/>
    <property type="project" value="TreeGrafter"/>
</dbReference>
<keyword evidence="7 15" id="KW-0328">Glycosyltransferase</keyword>
<keyword evidence="11 15" id="KW-0547">Nucleotide-binding</keyword>
<dbReference type="FunFam" id="3.40.50.2020:FF:000006">
    <property type="entry name" value="Hypoxanthine phosphoribosyltransferase"/>
    <property type="match status" value="1"/>
</dbReference>
<dbReference type="GO" id="GO:0004422">
    <property type="term" value="F:hypoxanthine phosphoribosyltransferase activity"/>
    <property type="evidence" value="ECO:0007669"/>
    <property type="project" value="InterPro"/>
</dbReference>
<dbReference type="GO" id="GO:0032264">
    <property type="term" value="P:IMP salvage"/>
    <property type="evidence" value="ECO:0007669"/>
    <property type="project" value="UniProtKB-UniPathway"/>
</dbReference>
<dbReference type="AlphaFoldDB" id="A0A4R0XLW7"/>
<dbReference type="Proteomes" id="UP000294192">
    <property type="component" value="Unassembled WGS sequence"/>
</dbReference>
<dbReference type="GO" id="GO:0052657">
    <property type="term" value="F:guanine phosphoribosyltransferase activity"/>
    <property type="evidence" value="ECO:0007669"/>
    <property type="project" value="UniProtKB-ARBA"/>
</dbReference>
<evidence type="ECO:0000256" key="13">
    <source>
        <dbReference type="ARBA" id="ARBA00048811"/>
    </source>
</evidence>
<evidence type="ECO:0000256" key="7">
    <source>
        <dbReference type="ARBA" id="ARBA00022676"/>
    </source>
</evidence>
<evidence type="ECO:0000256" key="12">
    <source>
        <dbReference type="ARBA" id="ARBA00022842"/>
    </source>
</evidence>
<dbReference type="GO" id="GO:0046100">
    <property type="term" value="P:hypoxanthine metabolic process"/>
    <property type="evidence" value="ECO:0007669"/>
    <property type="project" value="TreeGrafter"/>
</dbReference>
<evidence type="ECO:0000313" key="17">
    <source>
        <dbReference type="EMBL" id="TCG11709.1"/>
    </source>
</evidence>
<evidence type="ECO:0000256" key="5">
    <source>
        <dbReference type="ARBA" id="ARBA00008391"/>
    </source>
</evidence>